<evidence type="ECO:0000313" key="2">
    <source>
        <dbReference type="Proteomes" id="UP000724874"/>
    </source>
</evidence>
<name>A0A9P5NCA2_GYMJU</name>
<evidence type="ECO:0000313" key="1">
    <source>
        <dbReference type="EMBL" id="KAF8879001.1"/>
    </source>
</evidence>
<accession>A0A9P5NCA2</accession>
<sequence length="128" mass="14475">WKDRLSLGGVLYLGLALRGLAPSSVIPKRLLSSKISIICILAGAYQYPEVAVQLPLGYYYGSNDYEPPVHFADEMDENPVYGSENCRQQTHTFTSMLLKMRGHATPVNHLQPLKFFKFLQLDVIRNEC</sequence>
<comment type="caution">
    <text evidence="1">The sequence shown here is derived from an EMBL/GenBank/DDBJ whole genome shotgun (WGS) entry which is preliminary data.</text>
</comment>
<gene>
    <name evidence="1" type="ORF">CPB84DRAFT_1793716</name>
</gene>
<dbReference type="Proteomes" id="UP000724874">
    <property type="component" value="Unassembled WGS sequence"/>
</dbReference>
<dbReference type="EMBL" id="JADNYJ010000153">
    <property type="protein sequence ID" value="KAF8879001.1"/>
    <property type="molecule type" value="Genomic_DNA"/>
</dbReference>
<dbReference type="AlphaFoldDB" id="A0A9P5NCA2"/>
<proteinExistence type="predicted"/>
<protein>
    <submittedName>
        <fullName evidence="1">Uncharacterized protein</fullName>
    </submittedName>
</protein>
<organism evidence="1 2">
    <name type="scientific">Gymnopilus junonius</name>
    <name type="common">Spectacular rustgill mushroom</name>
    <name type="synonym">Gymnopilus spectabilis subsp. junonius</name>
    <dbReference type="NCBI Taxonomy" id="109634"/>
    <lineage>
        <taxon>Eukaryota</taxon>
        <taxon>Fungi</taxon>
        <taxon>Dikarya</taxon>
        <taxon>Basidiomycota</taxon>
        <taxon>Agaricomycotina</taxon>
        <taxon>Agaricomycetes</taxon>
        <taxon>Agaricomycetidae</taxon>
        <taxon>Agaricales</taxon>
        <taxon>Agaricineae</taxon>
        <taxon>Hymenogastraceae</taxon>
        <taxon>Gymnopilus</taxon>
    </lineage>
</organism>
<feature type="non-terminal residue" evidence="1">
    <location>
        <position position="128"/>
    </location>
</feature>
<keyword evidence="2" id="KW-1185">Reference proteome</keyword>
<reference evidence="1" key="1">
    <citation type="submission" date="2020-11" db="EMBL/GenBank/DDBJ databases">
        <authorList>
            <consortium name="DOE Joint Genome Institute"/>
            <person name="Ahrendt S."/>
            <person name="Riley R."/>
            <person name="Andreopoulos W."/>
            <person name="LaButti K."/>
            <person name="Pangilinan J."/>
            <person name="Ruiz-duenas F.J."/>
            <person name="Barrasa J.M."/>
            <person name="Sanchez-Garcia M."/>
            <person name="Camarero S."/>
            <person name="Miyauchi S."/>
            <person name="Serrano A."/>
            <person name="Linde D."/>
            <person name="Babiker R."/>
            <person name="Drula E."/>
            <person name="Ayuso-Fernandez I."/>
            <person name="Pacheco R."/>
            <person name="Padilla G."/>
            <person name="Ferreira P."/>
            <person name="Barriuso J."/>
            <person name="Kellner H."/>
            <person name="Castanera R."/>
            <person name="Alfaro M."/>
            <person name="Ramirez L."/>
            <person name="Pisabarro A.G."/>
            <person name="Kuo A."/>
            <person name="Tritt A."/>
            <person name="Lipzen A."/>
            <person name="He G."/>
            <person name="Yan M."/>
            <person name="Ng V."/>
            <person name="Cullen D."/>
            <person name="Martin F."/>
            <person name="Rosso M.-N."/>
            <person name="Henrissat B."/>
            <person name="Hibbett D."/>
            <person name="Martinez A.T."/>
            <person name="Grigoriev I.V."/>
        </authorList>
    </citation>
    <scope>NUCLEOTIDE SEQUENCE</scope>
    <source>
        <strain evidence="1">AH 44721</strain>
    </source>
</reference>